<organism evidence="5 6">
    <name type="scientific">Acetomicrobium mobile (strain ATCC BAA-54 / DSM 13181 / JCM 12221 / NGA)</name>
    <name type="common">Anaerobaculum mobile</name>
    <dbReference type="NCBI Taxonomy" id="891968"/>
    <lineage>
        <taxon>Bacteria</taxon>
        <taxon>Thermotogati</taxon>
        <taxon>Synergistota</taxon>
        <taxon>Synergistia</taxon>
        <taxon>Synergistales</taxon>
        <taxon>Acetomicrobiaceae</taxon>
        <taxon>Acetomicrobium</taxon>
    </lineage>
</organism>
<reference evidence="6" key="1">
    <citation type="journal article" date="2013" name="Stand. Genomic Sci.">
        <title>Complete genome sequence of the moderate thermophile Anaerobaculum mobile type strain (NGA(T)).</title>
        <authorList>
            <person name="Mavromatis K."/>
            <person name="Stackebrandt E."/>
            <person name="Held B."/>
            <person name="Lapidus A."/>
            <person name="Nolan M."/>
            <person name="Lucas S."/>
            <person name="Hammon N."/>
            <person name="Deshpande S."/>
            <person name="Cheng J.F."/>
            <person name="Tapia R."/>
            <person name="Goodwin L.A."/>
            <person name="Pitluck S."/>
            <person name="Liolios K."/>
            <person name="Pagani I."/>
            <person name="Ivanova N."/>
            <person name="Mikhailova N."/>
            <person name="Huntemann M."/>
            <person name="Pati A."/>
            <person name="Chen A."/>
            <person name="Palaniappan K."/>
            <person name="Land M."/>
            <person name="Rohde M."/>
            <person name="Spring S."/>
            <person name="Goker M."/>
            <person name="Woyke T."/>
            <person name="Detter J.C."/>
            <person name="Bristow J."/>
            <person name="Eisen J.A."/>
            <person name="Markowitz V."/>
            <person name="Hugenholtz P."/>
            <person name="Klenk H.P."/>
            <person name="Kyrpides N.C."/>
        </authorList>
    </citation>
    <scope>NUCLEOTIDE SEQUENCE</scope>
    <source>
        <strain evidence="6">ATCC BAA-54 / DSM 13181 / NGA</strain>
    </source>
</reference>
<protein>
    <recommendedName>
        <fullName evidence="4">3-deoxy-manno-octulosonate cytidylyltransferase</fullName>
        <ecNumber evidence="4">2.7.7.38</ecNumber>
    </recommendedName>
    <alternativeName>
        <fullName evidence="4">CMP-2-keto-3-deoxyoctulosonic acid synthase</fullName>
        <shortName evidence="4">CKS</shortName>
        <shortName evidence="4">CMP-KDO synthase</shortName>
    </alternativeName>
</protein>
<comment type="similarity">
    <text evidence="4">Belongs to the KdsB family.</text>
</comment>
<keyword evidence="3 4" id="KW-0448">Lipopolysaccharide biosynthesis</keyword>
<keyword evidence="1 4" id="KW-0808">Transferase</keyword>
<dbReference type="PATRIC" id="fig|891968.3.peg.315"/>
<gene>
    <name evidence="4" type="primary">kdsB</name>
    <name evidence="5" type="ordered locus">Anamo_0323</name>
</gene>
<evidence type="ECO:0000256" key="4">
    <source>
        <dbReference type="HAMAP-Rule" id="MF_00057"/>
    </source>
</evidence>
<dbReference type="Gene3D" id="3.90.550.10">
    <property type="entry name" value="Spore Coat Polysaccharide Biosynthesis Protein SpsA, Chain A"/>
    <property type="match status" value="1"/>
</dbReference>
<sequence length="250" mass="28314">MSNRILAVVPARYGSTRLQCKPLMEMGGRPLLSWVLKGLSGCNVDDIAVATDHEDIAALARKEGFEAIMTPSELPSGSNRTAWVARRKSADIVLNVQVDDPMVGPDMIDPLVEALGKSRDIGVALLAKRIENADEVSNPNVVKVVFDRNMRALYFSRSPIPYERNKGAAYFKHIGPYCYRRQFLLEFDSWPQTPLEKIESLEMLRILEMGFDILCVESKRDTIEIDTQEDVLAFEKYLREHGDELPWLKK</sequence>
<keyword evidence="4" id="KW-0963">Cytoplasm</keyword>
<dbReference type="AlphaFoldDB" id="I4BUM3"/>
<evidence type="ECO:0000256" key="3">
    <source>
        <dbReference type="ARBA" id="ARBA00022985"/>
    </source>
</evidence>
<dbReference type="GO" id="GO:0008690">
    <property type="term" value="F:3-deoxy-manno-octulosonate cytidylyltransferase activity"/>
    <property type="evidence" value="ECO:0007669"/>
    <property type="project" value="UniProtKB-UniRule"/>
</dbReference>
<accession>I4BUM3</accession>
<evidence type="ECO:0000256" key="1">
    <source>
        <dbReference type="ARBA" id="ARBA00022679"/>
    </source>
</evidence>
<dbReference type="GO" id="GO:0005829">
    <property type="term" value="C:cytosol"/>
    <property type="evidence" value="ECO:0007669"/>
    <property type="project" value="TreeGrafter"/>
</dbReference>
<proteinExistence type="inferred from homology"/>
<dbReference type="PANTHER" id="PTHR42866:SF2">
    <property type="entry name" value="3-DEOXY-MANNO-OCTULOSONATE CYTIDYLYLTRANSFERASE, MITOCHONDRIAL"/>
    <property type="match status" value="1"/>
</dbReference>
<keyword evidence="2 4" id="KW-0548">Nucleotidyltransferase</keyword>
<dbReference type="eggNOG" id="COG1212">
    <property type="taxonomic scope" value="Bacteria"/>
</dbReference>
<dbReference type="HOGENOM" id="CLU_065038_0_1_0"/>
<dbReference type="GO" id="GO:0033468">
    <property type="term" value="P:CMP-keto-3-deoxy-D-manno-octulosonic acid biosynthetic process"/>
    <property type="evidence" value="ECO:0007669"/>
    <property type="project" value="UniProtKB-UniRule"/>
</dbReference>
<keyword evidence="6" id="KW-1185">Reference proteome</keyword>
<dbReference type="HAMAP" id="MF_00057">
    <property type="entry name" value="KdsB"/>
    <property type="match status" value="1"/>
</dbReference>
<dbReference type="NCBIfam" id="TIGR00466">
    <property type="entry name" value="kdsB"/>
    <property type="match status" value="1"/>
</dbReference>
<comment type="subcellular location">
    <subcellularLocation>
        <location evidence="4">Cytoplasm</location>
    </subcellularLocation>
</comment>
<dbReference type="GO" id="GO:0009103">
    <property type="term" value="P:lipopolysaccharide biosynthetic process"/>
    <property type="evidence" value="ECO:0007669"/>
    <property type="project" value="UniProtKB-UniRule"/>
</dbReference>
<dbReference type="InterPro" id="IPR029044">
    <property type="entry name" value="Nucleotide-diphossugar_trans"/>
</dbReference>
<dbReference type="InterPro" id="IPR004528">
    <property type="entry name" value="KdsB"/>
</dbReference>
<dbReference type="UniPathway" id="UPA00358">
    <property type="reaction ID" value="UER00476"/>
</dbReference>
<comment type="pathway">
    <text evidence="4">Nucleotide-sugar biosynthesis; CMP-3-deoxy-D-manno-octulosonate biosynthesis; CMP-3-deoxy-D-manno-octulosonate from 3-deoxy-D-manno-octulosonate and CTP: step 1/1.</text>
</comment>
<dbReference type="InterPro" id="IPR003329">
    <property type="entry name" value="Cytidylyl_trans"/>
</dbReference>
<comment type="function">
    <text evidence="4">Activates KDO (a required 8-carbon sugar) for incorporation into bacterial lipopolysaccharide in Gram-negative bacteria.</text>
</comment>
<dbReference type="STRING" id="891968.Anamo_0323"/>
<dbReference type="EMBL" id="CP003198">
    <property type="protein sequence ID" value="AFM20980.1"/>
    <property type="molecule type" value="Genomic_DNA"/>
</dbReference>
<evidence type="ECO:0000313" key="6">
    <source>
        <dbReference type="Proteomes" id="UP000006061"/>
    </source>
</evidence>
<comment type="catalytic activity">
    <reaction evidence="4">
        <text>3-deoxy-alpha-D-manno-oct-2-ulosonate + CTP = CMP-3-deoxy-beta-D-manno-octulosonate + diphosphate</text>
        <dbReference type="Rhea" id="RHEA:23448"/>
        <dbReference type="ChEBI" id="CHEBI:33019"/>
        <dbReference type="ChEBI" id="CHEBI:37563"/>
        <dbReference type="ChEBI" id="CHEBI:85986"/>
        <dbReference type="ChEBI" id="CHEBI:85987"/>
        <dbReference type="EC" id="2.7.7.38"/>
    </reaction>
</comment>
<evidence type="ECO:0000256" key="2">
    <source>
        <dbReference type="ARBA" id="ARBA00022695"/>
    </source>
</evidence>
<evidence type="ECO:0000313" key="5">
    <source>
        <dbReference type="EMBL" id="AFM20980.1"/>
    </source>
</evidence>
<name>I4BUM3_ACEMN</name>
<dbReference type="Proteomes" id="UP000006061">
    <property type="component" value="Chromosome"/>
</dbReference>
<dbReference type="PANTHER" id="PTHR42866">
    <property type="entry name" value="3-DEOXY-MANNO-OCTULOSONATE CYTIDYLYLTRANSFERASE"/>
    <property type="match status" value="1"/>
</dbReference>
<dbReference type="KEGG" id="amo:Anamo_0323"/>
<dbReference type="NCBIfam" id="NF003952">
    <property type="entry name" value="PRK05450.1-5"/>
    <property type="match status" value="1"/>
</dbReference>
<dbReference type="CDD" id="cd02517">
    <property type="entry name" value="CMP-KDO-Synthetase"/>
    <property type="match status" value="1"/>
</dbReference>
<comment type="pathway">
    <text evidence="4">Bacterial outer membrane biogenesis; lipopolysaccharide biosynthesis.</text>
</comment>
<dbReference type="UniPathway" id="UPA00030"/>
<dbReference type="Pfam" id="PF02348">
    <property type="entry name" value="CTP_transf_3"/>
    <property type="match status" value="1"/>
</dbReference>
<dbReference type="SUPFAM" id="SSF53448">
    <property type="entry name" value="Nucleotide-diphospho-sugar transferases"/>
    <property type="match status" value="1"/>
</dbReference>
<dbReference type="EC" id="2.7.7.38" evidence="4"/>